<organism evidence="4">
    <name type="scientific">Vecturithrix granuli</name>
    <dbReference type="NCBI Taxonomy" id="1499967"/>
    <lineage>
        <taxon>Bacteria</taxon>
        <taxon>Candidatus Moduliflexota</taxon>
        <taxon>Candidatus Vecturitrichia</taxon>
        <taxon>Candidatus Vecturitrichales</taxon>
        <taxon>Candidatus Vecturitrichaceae</taxon>
        <taxon>Candidatus Vecturithrix</taxon>
    </lineage>
</organism>
<dbReference type="eggNOG" id="COG1653">
    <property type="taxonomic scope" value="Bacteria"/>
</dbReference>
<gene>
    <name evidence="4" type="ORF">U27_00894</name>
</gene>
<reference evidence="4" key="1">
    <citation type="journal article" date="2015" name="PeerJ">
        <title>First genomic representation of candidate bacterial phylum KSB3 points to enhanced environmental sensing as a trigger of wastewater bulking.</title>
        <authorList>
            <person name="Sekiguchi Y."/>
            <person name="Ohashi A."/>
            <person name="Parks D.H."/>
            <person name="Yamauchi T."/>
            <person name="Tyson G.W."/>
            <person name="Hugenholtz P."/>
        </authorList>
    </citation>
    <scope>NUCLEOTIDE SEQUENCE [LARGE SCALE GENOMIC DNA]</scope>
</reference>
<name>A0A081C8U1_VECG1</name>
<keyword evidence="5" id="KW-1185">Reference proteome</keyword>
<keyword evidence="2" id="KW-0813">Transport</keyword>
<dbReference type="AlphaFoldDB" id="A0A081C8U1"/>
<evidence type="ECO:0000256" key="2">
    <source>
        <dbReference type="ARBA" id="ARBA00022448"/>
    </source>
</evidence>
<dbReference type="STRING" id="1499967.U27_00894"/>
<dbReference type="Pfam" id="PF01547">
    <property type="entry name" value="SBP_bac_1"/>
    <property type="match status" value="1"/>
</dbReference>
<protein>
    <submittedName>
        <fullName evidence="4">Extracellular solute-binding protein</fullName>
    </submittedName>
</protein>
<dbReference type="HOGENOM" id="CLU_629557_0_0_0"/>
<dbReference type="PANTHER" id="PTHR30061:SF50">
    <property type="entry name" value="MALTOSE_MALTODEXTRIN-BINDING PERIPLASMIC PROTEIN"/>
    <property type="match status" value="1"/>
</dbReference>
<dbReference type="CDD" id="cd13585">
    <property type="entry name" value="PBP2_TMBP_like"/>
    <property type="match status" value="1"/>
</dbReference>
<dbReference type="EMBL" id="DF820476">
    <property type="protein sequence ID" value="GAK60996.1"/>
    <property type="molecule type" value="Genomic_DNA"/>
</dbReference>
<evidence type="ECO:0000256" key="3">
    <source>
        <dbReference type="ARBA" id="ARBA00022729"/>
    </source>
</evidence>
<proteinExistence type="inferred from homology"/>
<accession>A0A081C8U1</accession>
<dbReference type="Gene3D" id="3.40.190.10">
    <property type="entry name" value="Periplasmic binding protein-like II"/>
    <property type="match status" value="1"/>
</dbReference>
<evidence type="ECO:0000256" key="1">
    <source>
        <dbReference type="ARBA" id="ARBA00008520"/>
    </source>
</evidence>
<dbReference type="PANTHER" id="PTHR30061">
    <property type="entry name" value="MALTOSE-BINDING PERIPLASMIC PROTEIN"/>
    <property type="match status" value="1"/>
</dbReference>
<dbReference type="GO" id="GO:0055052">
    <property type="term" value="C:ATP-binding cassette (ABC) transporter complex, substrate-binding subunit-containing"/>
    <property type="evidence" value="ECO:0007669"/>
    <property type="project" value="TreeGrafter"/>
</dbReference>
<dbReference type="InterPro" id="IPR006059">
    <property type="entry name" value="SBP"/>
</dbReference>
<evidence type="ECO:0000313" key="5">
    <source>
        <dbReference type="Proteomes" id="UP000030661"/>
    </source>
</evidence>
<sequence length="435" mass="49486">MIKRSILSILILVVLFGLLVVEGVEAKTKVTIWSAFPEIHEYIVAVANQYMKENPNIEIEATLYPQRAQEEKVAVALPTGQAADLIELDKMMLYPYYVDGYLEPLTGDMETWLKEKFPADGVEAVRAEDGNIYCFPWFVSLKVMFYNKTYFEEAGITKTPDTIDEMMEMAQKLVKRDANNQVTRAGIDLRLSGGGFGTAQKFWCQSMIPYGAKVIEKVGDKWRAGYDNEAGLKAIQMYLNAVYRDNVESFDVKSDAEGFGLGLSAMFQRESWVVGYMTQNAPDVKYGAFLMPKGPGGDWGTVGNTMALGVNKASKNKKEALDFAMYMMNDDNSRKMIDETGWQPFRAHVDYSDIIKKHPVLQTFVDGLSTEGHRVYDYENIPPISEIHNRFAERLMRSFKMKELYDDPDQLKKFIHEMAEETNEILAEYDLLAEE</sequence>
<dbReference type="Proteomes" id="UP000030661">
    <property type="component" value="Unassembled WGS sequence"/>
</dbReference>
<dbReference type="SUPFAM" id="SSF53850">
    <property type="entry name" value="Periplasmic binding protein-like II"/>
    <property type="match status" value="1"/>
</dbReference>
<dbReference type="GO" id="GO:0015768">
    <property type="term" value="P:maltose transport"/>
    <property type="evidence" value="ECO:0007669"/>
    <property type="project" value="TreeGrafter"/>
</dbReference>
<keyword evidence="3" id="KW-0732">Signal</keyword>
<comment type="similarity">
    <text evidence="1">Belongs to the bacterial solute-binding protein 1 family.</text>
</comment>
<evidence type="ECO:0000313" key="4">
    <source>
        <dbReference type="EMBL" id="GAK60996.1"/>
    </source>
</evidence>
<dbReference type="GO" id="GO:0042956">
    <property type="term" value="P:maltodextrin transmembrane transport"/>
    <property type="evidence" value="ECO:0007669"/>
    <property type="project" value="TreeGrafter"/>
</dbReference>
<dbReference type="GO" id="GO:1901982">
    <property type="term" value="F:maltose binding"/>
    <property type="evidence" value="ECO:0007669"/>
    <property type="project" value="TreeGrafter"/>
</dbReference>